<dbReference type="PIRSF" id="PIRSF010256">
    <property type="entry name" value="CoxE_vWa"/>
    <property type="match status" value="1"/>
</dbReference>
<dbReference type="PANTHER" id="PTHR39338">
    <property type="entry name" value="BLL5662 PROTEIN-RELATED"/>
    <property type="match status" value="1"/>
</dbReference>
<feature type="transmembrane region" description="Helical" evidence="2">
    <location>
        <begin position="345"/>
        <end position="368"/>
    </location>
</feature>
<dbReference type="InterPro" id="IPR008912">
    <property type="entry name" value="Uncharacterised_CoxE"/>
</dbReference>
<feature type="compositionally biased region" description="Low complexity" evidence="1">
    <location>
        <begin position="121"/>
        <end position="133"/>
    </location>
</feature>
<dbReference type="AlphaFoldDB" id="A0AAU8AQ95"/>
<dbReference type="Gene3D" id="3.40.50.410">
    <property type="entry name" value="von Willebrand factor, type A domain"/>
    <property type="match status" value="1"/>
</dbReference>
<evidence type="ECO:0000256" key="2">
    <source>
        <dbReference type="SAM" id="Phobius"/>
    </source>
</evidence>
<sequence length="393" mass="42873">MQATRFPARAEGLADRMTGFVAHLRMNGLKLGPQETSDALAVLAEVEATDPDQARQALKVLLVPDAEGWRNFDALFDAYWFNAGRTRQRSTSAHVRTQSARPQLWQAHLGGDAGGAEGEGETAPGSGEGAAEGIDGRLIATRTQNLRKRDLRELMDEESRRAAERAARDLARAIRDRRSRRRRQALRGSQLDLRRILRASLARGGEPLDLHRRTRPERPMRIVALCDVSGSMTVYARVFLAFIKGLVDADTTADAYLFHTRLLRVTPALRDRDSLRAAGRLSLMAEGFGGGTDIGASLAAFADAYAARALSRRTVVIVLSDGYCTGTPEALAAALARIRRRARRIVWLNPLLGWTGYAPVAAAMAAALPHLDAHLPANTIDALAALETEFARL</sequence>
<dbReference type="RefSeq" id="WP_353475981.1">
    <property type="nucleotide sequence ID" value="NZ_CP123387.1"/>
</dbReference>
<dbReference type="Pfam" id="PF05762">
    <property type="entry name" value="VWA_CoxE"/>
    <property type="match status" value="1"/>
</dbReference>
<dbReference type="SMART" id="SM00327">
    <property type="entry name" value="VWA"/>
    <property type="match status" value="1"/>
</dbReference>
<dbReference type="PANTHER" id="PTHR39338:SF6">
    <property type="entry name" value="BLL5662 PROTEIN"/>
    <property type="match status" value="1"/>
</dbReference>
<evidence type="ECO:0000259" key="3">
    <source>
        <dbReference type="SMART" id="SM00327"/>
    </source>
</evidence>
<feature type="domain" description="VWFA" evidence="3">
    <location>
        <begin position="219"/>
        <end position="384"/>
    </location>
</feature>
<keyword evidence="2" id="KW-0472">Membrane</keyword>
<dbReference type="CDD" id="cd00198">
    <property type="entry name" value="vWFA"/>
    <property type="match status" value="1"/>
</dbReference>
<keyword evidence="4" id="KW-0614">Plasmid</keyword>
<evidence type="ECO:0000313" key="4">
    <source>
        <dbReference type="EMBL" id="XCC97091.1"/>
    </source>
</evidence>
<proteinExistence type="predicted"/>
<organism evidence="4">
    <name type="scientific">Alloyangia sp. H15</name>
    <dbReference type="NCBI Taxonomy" id="3029062"/>
    <lineage>
        <taxon>Bacteria</taxon>
        <taxon>Pseudomonadati</taxon>
        <taxon>Pseudomonadota</taxon>
        <taxon>Alphaproteobacteria</taxon>
        <taxon>Rhodobacterales</taxon>
        <taxon>Roseobacteraceae</taxon>
        <taxon>Alloyangia</taxon>
    </lineage>
</organism>
<dbReference type="SUPFAM" id="SSF53300">
    <property type="entry name" value="vWA-like"/>
    <property type="match status" value="1"/>
</dbReference>
<name>A0AAU8AQ95_9RHOB</name>
<keyword evidence="2" id="KW-1133">Transmembrane helix</keyword>
<reference evidence="4" key="1">
    <citation type="submission" date="2023-02" db="EMBL/GenBank/DDBJ databases">
        <title>Description and genomic characterization of Salipiger bruguierae sp. nov., isolated from the sediment of mangrove plant Bruguiera sexangula.</title>
        <authorList>
            <person name="Long M."/>
        </authorList>
    </citation>
    <scope>NUCLEOTIDE SEQUENCE</scope>
    <source>
        <strain evidence="4">H15</strain>
        <plasmid evidence="4">unnamed2</plasmid>
    </source>
</reference>
<geneLocation type="plasmid" evidence="4">
    <name>unnamed2</name>
</geneLocation>
<dbReference type="EMBL" id="CP123387">
    <property type="protein sequence ID" value="XCC97091.1"/>
    <property type="molecule type" value="Genomic_DNA"/>
</dbReference>
<protein>
    <submittedName>
        <fullName evidence="4">VWA domain-containing protein</fullName>
    </submittedName>
</protein>
<keyword evidence="2" id="KW-0812">Transmembrane</keyword>
<evidence type="ECO:0000256" key="1">
    <source>
        <dbReference type="SAM" id="MobiDB-lite"/>
    </source>
</evidence>
<feature type="region of interest" description="Disordered" evidence="1">
    <location>
        <begin position="108"/>
        <end position="133"/>
    </location>
</feature>
<dbReference type="InterPro" id="IPR002035">
    <property type="entry name" value="VWF_A"/>
</dbReference>
<dbReference type="InterPro" id="IPR036465">
    <property type="entry name" value="vWFA_dom_sf"/>
</dbReference>
<dbReference type="InterPro" id="IPR011195">
    <property type="entry name" value="UCP010256"/>
</dbReference>
<gene>
    <name evidence="4" type="ORF">PVT71_25350</name>
</gene>
<accession>A0AAU8AQ95</accession>